<organism evidence="5 6">
    <name type="scientific">Microvenator marinus</name>
    <dbReference type="NCBI Taxonomy" id="2600177"/>
    <lineage>
        <taxon>Bacteria</taxon>
        <taxon>Deltaproteobacteria</taxon>
        <taxon>Bradymonadales</taxon>
        <taxon>Microvenatoraceae</taxon>
        <taxon>Microvenator</taxon>
    </lineage>
</organism>
<dbReference type="SUPFAM" id="SSF50156">
    <property type="entry name" value="PDZ domain-like"/>
    <property type="match status" value="1"/>
</dbReference>
<accession>A0A5B8XKP2</accession>
<evidence type="ECO:0000256" key="2">
    <source>
        <dbReference type="SAM" id="MobiDB-lite"/>
    </source>
</evidence>
<feature type="signal peptide" evidence="3">
    <location>
        <begin position="1"/>
        <end position="22"/>
    </location>
</feature>
<feature type="chain" id="PRO_5022741350" evidence="3">
    <location>
        <begin position="23"/>
        <end position="942"/>
    </location>
</feature>
<feature type="domain" description="PDZ" evidence="4">
    <location>
        <begin position="854"/>
        <end position="928"/>
    </location>
</feature>
<dbReference type="AlphaFoldDB" id="A0A5B8XKP2"/>
<dbReference type="SMART" id="SM00228">
    <property type="entry name" value="PDZ"/>
    <property type="match status" value="1"/>
</dbReference>
<proteinExistence type="inferred from homology"/>
<dbReference type="SUPFAM" id="SSF82171">
    <property type="entry name" value="DPP6 N-terminal domain-like"/>
    <property type="match status" value="1"/>
</dbReference>
<dbReference type="InterPro" id="IPR011659">
    <property type="entry name" value="WD40"/>
</dbReference>
<dbReference type="KEGG" id="bbae:FRD01_02490"/>
<dbReference type="InterPro" id="IPR011042">
    <property type="entry name" value="6-blade_b-propeller_TolB-like"/>
</dbReference>
<dbReference type="InterPro" id="IPR007484">
    <property type="entry name" value="Peptidase_M28"/>
</dbReference>
<comment type="similarity">
    <text evidence="1">Belongs to the TolB family.</text>
</comment>
<dbReference type="Pfam" id="PF13180">
    <property type="entry name" value="PDZ_2"/>
    <property type="match status" value="1"/>
</dbReference>
<dbReference type="Gene3D" id="3.50.30.30">
    <property type="match status" value="1"/>
</dbReference>
<dbReference type="InterPro" id="IPR046450">
    <property type="entry name" value="PA_dom_sf"/>
</dbReference>
<evidence type="ECO:0000313" key="5">
    <source>
        <dbReference type="EMBL" id="QED26145.1"/>
    </source>
</evidence>
<dbReference type="Pfam" id="PF07676">
    <property type="entry name" value="PD40"/>
    <property type="match status" value="5"/>
</dbReference>
<evidence type="ECO:0000256" key="1">
    <source>
        <dbReference type="ARBA" id="ARBA00009820"/>
    </source>
</evidence>
<dbReference type="Proteomes" id="UP000321595">
    <property type="component" value="Chromosome"/>
</dbReference>
<gene>
    <name evidence="5" type="ORF">FRD01_02490</name>
</gene>
<dbReference type="Gene3D" id="3.40.630.10">
    <property type="entry name" value="Zn peptidases"/>
    <property type="match status" value="1"/>
</dbReference>
<dbReference type="EMBL" id="CP042467">
    <property type="protein sequence ID" value="QED26145.1"/>
    <property type="molecule type" value="Genomic_DNA"/>
</dbReference>
<dbReference type="InterPro" id="IPR001478">
    <property type="entry name" value="PDZ"/>
</dbReference>
<evidence type="ECO:0000313" key="6">
    <source>
        <dbReference type="Proteomes" id="UP000321595"/>
    </source>
</evidence>
<dbReference type="PANTHER" id="PTHR36842">
    <property type="entry name" value="PROTEIN TOLB HOMOLOG"/>
    <property type="match status" value="1"/>
</dbReference>
<dbReference type="Pfam" id="PF04389">
    <property type="entry name" value="Peptidase_M28"/>
    <property type="match status" value="1"/>
</dbReference>
<protein>
    <submittedName>
        <fullName evidence="5">M20/M25/M40 family metallo-hydrolase</fullName>
    </submittedName>
</protein>
<feature type="region of interest" description="Disordered" evidence="2">
    <location>
        <begin position="840"/>
        <end position="883"/>
    </location>
</feature>
<dbReference type="OrthoDB" id="262125at2"/>
<sequence>MQKSPMKILISAALFLGLTAFSCSTNPPSPEPIKEKSPPNAAKATILNGEWRLQNLRKLTSGGENAEAYFSADGQEIIFQATREGFQCDQIFRMEADGSNQRLVSTGLGRTTCSFILPDNSGIIYSSSHATQKTCPPKPDHSKGYVWPLLADFEIYKAGPNGENPEVLAPHPGYDAEAVVSPQGDRILFTSLRSGDVDIWSMNIDGSDLKQLTTEEGYDGGAFFSRDGSKIVYRANHPTGEDLEDYRKLRDQNLVRPGVMNLMVMNADGTDKREILANGSANFAPYFHPDGQRIIFSSNMDDPGGRNFDLYLINVDGSGLERVTYSPLFDSFPMFSYDGSKLIFASNRDGEEDGETNVFVADWTDVAPDFVESKTAGISAERLMSDVQSLTTEEMAGRGLGTPGLEKAGQWLEAQFKEIGLAPLGGSYRDPFEVAVSSKVKTAAFELDKKTLGPKAFRPLPFSSSGEVEGDVVWVGWGIQSNEYDHDDYKDRDEKPIDVSGKVVMMFRYEPERDDEKSRFEGKNPVRESDLRYKAIQARHQGAAAVIIANPRPRGQETDTLIQFSGVTSELGIPVVHLTWQAMIDLYGNKVSELERYRGNGRDMGKVKLKVQIERQRGEVANIVGMLPSGNDNAEVLVVGAHYDHLGMGGEGSMRPGVQAVHPGADDNASGVATMLELARLLKDQPRQRDIVFIGFSAEESGLLGSSHFVGAGPLKDRKIAAMVNLDMVGRLREKTLHVMGVGTGMTLRETVRRASAGLGLNLMLDPSGFGPSDHMSFTLANVPVLAFFTGVHDAYHTPDDTPETLNTEGMVDVATMALRAVHELANQTEAPTYVALKNTAQGDRGGDGSRGYGPSFGSIPSFGDPNQPGVKVSGARPGSAADKAGLKKDDIIVKFGEFDVTSLQDFAFALRQHKAGQEVVVKVLRDGKPLELNAVLGEAKK</sequence>
<dbReference type="Gene3D" id="2.30.42.10">
    <property type="match status" value="1"/>
</dbReference>
<dbReference type="InterPro" id="IPR003137">
    <property type="entry name" value="PA_domain"/>
</dbReference>
<dbReference type="PROSITE" id="PS51257">
    <property type="entry name" value="PROKAR_LIPOPROTEIN"/>
    <property type="match status" value="1"/>
</dbReference>
<dbReference type="SUPFAM" id="SSF52025">
    <property type="entry name" value="PA domain"/>
    <property type="match status" value="1"/>
</dbReference>
<dbReference type="Gene3D" id="2.120.10.30">
    <property type="entry name" value="TolB, C-terminal domain"/>
    <property type="match status" value="3"/>
</dbReference>
<name>A0A5B8XKP2_9DELT</name>
<dbReference type="SUPFAM" id="SSF53187">
    <property type="entry name" value="Zn-dependent exopeptidases"/>
    <property type="match status" value="1"/>
</dbReference>
<dbReference type="InterPro" id="IPR036034">
    <property type="entry name" value="PDZ_sf"/>
</dbReference>
<dbReference type="GO" id="GO:0016787">
    <property type="term" value="F:hydrolase activity"/>
    <property type="evidence" value="ECO:0007669"/>
    <property type="project" value="UniProtKB-KW"/>
</dbReference>
<evidence type="ECO:0000256" key="3">
    <source>
        <dbReference type="SAM" id="SignalP"/>
    </source>
</evidence>
<dbReference type="PANTHER" id="PTHR36842:SF1">
    <property type="entry name" value="PROTEIN TOLB"/>
    <property type="match status" value="1"/>
</dbReference>
<reference evidence="5 6" key="1">
    <citation type="submission" date="2019-08" db="EMBL/GenBank/DDBJ databases">
        <authorList>
            <person name="Liang Q."/>
        </authorList>
    </citation>
    <scope>NUCLEOTIDE SEQUENCE [LARGE SCALE GENOMIC DNA]</scope>
    <source>
        <strain evidence="5 6">V1718</strain>
    </source>
</reference>
<dbReference type="Pfam" id="PF02225">
    <property type="entry name" value="PA"/>
    <property type="match status" value="1"/>
</dbReference>
<keyword evidence="6" id="KW-1185">Reference proteome</keyword>
<keyword evidence="5" id="KW-0378">Hydrolase</keyword>
<keyword evidence="3" id="KW-0732">Signal</keyword>
<evidence type="ECO:0000259" key="4">
    <source>
        <dbReference type="SMART" id="SM00228"/>
    </source>
</evidence>